<dbReference type="AlphaFoldDB" id="A0A4Y2MZI8"/>
<evidence type="ECO:0000313" key="1">
    <source>
        <dbReference type="EMBL" id="GBN32133.1"/>
    </source>
</evidence>
<accession>A0A4Y2MZI8</accession>
<organism evidence="1 2">
    <name type="scientific">Araneus ventricosus</name>
    <name type="common">Orbweaver spider</name>
    <name type="synonym">Epeira ventricosa</name>
    <dbReference type="NCBI Taxonomy" id="182803"/>
    <lineage>
        <taxon>Eukaryota</taxon>
        <taxon>Metazoa</taxon>
        <taxon>Ecdysozoa</taxon>
        <taxon>Arthropoda</taxon>
        <taxon>Chelicerata</taxon>
        <taxon>Arachnida</taxon>
        <taxon>Araneae</taxon>
        <taxon>Araneomorphae</taxon>
        <taxon>Entelegynae</taxon>
        <taxon>Araneoidea</taxon>
        <taxon>Araneidae</taxon>
        <taxon>Araneus</taxon>
    </lineage>
</organism>
<dbReference type="Proteomes" id="UP000499080">
    <property type="component" value="Unassembled WGS sequence"/>
</dbReference>
<dbReference type="EMBL" id="BGPR01008189">
    <property type="protein sequence ID" value="GBN32133.1"/>
    <property type="molecule type" value="Genomic_DNA"/>
</dbReference>
<sequence>MFGYRWRRLIGLLAQLLASAGLLFVNESVLGGDLEKRAANGSRHPVAVVVRVALSKVGPLCGRRTAVGELKGKRTLGMRFFWNSIDALILGL</sequence>
<proteinExistence type="predicted"/>
<keyword evidence="2" id="KW-1185">Reference proteome</keyword>
<comment type="caution">
    <text evidence="1">The sequence shown here is derived from an EMBL/GenBank/DDBJ whole genome shotgun (WGS) entry which is preliminary data.</text>
</comment>
<protein>
    <submittedName>
        <fullName evidence="1">Uncharacterized protein</fullName>
    </submittedName>
</protein>
<name>A0A4Y2MZI8_ARAVE</name>
<evidence type="ECO:0000313" key="2">
    <source>
        <dbReference type="Proteomes" id="UP000499080"/>
    </source>
</evidence>
<reference evidence="1 2" key="1">
    <citation type="journal article" date="2019" name="Sci. Rep.">
        <title>Orb-weaving spider Araneus ventricosus genome elucidates the spidroin gene catalogue.</title>
        <authorList>
            <person name="Kono N."/>
            <person name="Nakamura H."/>
            <person name="Ohtoshi R."/>
            <person name="Moran D.A.P."/>
            <person name="Shinohara A."/>
            <person name="Yoshida Y."/>
            <person name="Fujiwara M."/>
            <person name="Mori M."/>
            <person name="Tomita M."/>
            <person name="Arakawa K."/>
        </authorList>
    </citation>
    <scope>NUCLEOTIDE SEQUENCE [LARGE SCALE GENOMIC DNA]</scope>
</reference>
<gene>
    <name evidence="1" type="ORF">AVEN_232785_1</name>
</gene>